<keyword evidence="2" id="KW-1185">Reference proteome</keyword>
<reference evidence="1 2" key="1">
    <citation type="journal article" date="2024" name="J Genomics">
        <title>Draft genome sequencing and assembly of Favolaschia claudopus CIRM-BRFM 2984 isolated from oak limbs.</title>
        <authorList>
            <person name="Navarro D."/>
            <person name="Drula E."/>
            <person name="Chaduli D."/>
            <person name="Cazenave R."/>
            <person name="Ahrendt S."/>
            <person name="Wang J."/>
            <person name="Lipzen A."/>
            <person name="Daum C."/>
            <person name="Barry K."/>
            <person name="Grigoriev I.V."/>
            <person name="Favel A."/>
            <person name="Rosso M.N."/>
            <person name="Martin F."/>
        </authorList>
    </citation>
    <scope>NUCLEOTIDE SEQUENCE [LARGE SCALE GENOMIC DNA]</scope>
    <source>
        <strain evidence="1 2">CIRM-BRFM 2984</strain>
    </source>
</reference>
<dbReference type="AlphaFoldDB" id="A0AAW0E5X6"/>
<gene>
    <name evidence="1" type="ORF">R3P38DRAFT_967849</name>
</gene>
<protein>
    <submittedName>
        <fullName evidence="1">Uncharacterized protein</fullName>
    </submittedName>
</protein>
<dbReference type="Proteomes" id="UP001362999">
    <property type="component" value="Unassembled WGS sequence"/>
</dbReference>
<organism evidence="1 2">
    <name type="scientific">Favolaschia claudopus</name>
    <dbReference type="NCBI Taxonomy" id="2862362"/>
    <lineage>
        <taxon>Eukaryota</taxon>
        <taxon>Fungi</taxon>
        <taxon>Dikarya</taxon>
        <taxon>Basidiomycota</taxon>
        <taxon>Agaricomycotina</taxon>
        <taxon>Agaricomycetes</taxon>
        <taxon>Agaricomycetidae</taxon>
        <taxon>Agaricales</taxon>
        <taxon>Marasmiineae</taxon>
        <taxon>Mycenaceae</taxon>
        <taxon>Favolaschia</taxon>
    </lineage>
</organism>
<sequence length="159" mass="17469">MTLLALPWIQLTKLELASQTVSSCFKILQETTNLQILTITTLYADHVEPTLSPQAPSSHFLVFTPSFYVIRSVPLDVFTLPALRCLYVGSPGQEDVPSFQALSTRSEWPLQAIRIRRSSSKPLVLCLRSVPSVTDVPVDIEALHSAAPECCGSSLRSLT</sequence>
<evidence type="ECO:0000313" key="2">
    <source>
        <dbReference type="Proteomes" id="UP001362999"/>
    </source>
</evidence>
<proteinExistence type="predicted"/>
<evidence type="ECO:0000313" key="1">
    <source>
        <dbReference type="EMBL" id="KAK7059721.1"/>
    </source>
</evidence>
<accession>A0AAW0E5X6</accession>
<name>A0AAW0E5X6_9AGAR</name>
<dbReference type="EMBL" id="JAWWNJ010000003">
    <property type="protein sequence ID" value="KAK7059721.1"/>
    <property type="molecule type" value="Genomic_DNA"/>
</dbReference>
<comment type="caution">
    <text evidence="1">The sequence shown here is derived from an EMBL/GenBank/DDBJ whole genome shotgun (WGS) entry which is preliminary data.</text>
</comment>